<evidence type="ECO:0000259" key="15">
    <source>
        <dbReference type="PROSITE" id="PS50109"/>
    </source>
</evidence>
<dbReference type="InterPro" id="IPR003594">
    <property type="entry name" value="HATPase_dom"/>
</dbReference>
<dbReference type="RefSeq" id="WP_282199761.1">
    <property type="nucleotide sequence ID" value="NZ_BOQE01000001.1"/>
</dbReference>
<evidence type="ECO:0000313" key="17">
    <source>
        <dbReference type="EMBL" id="GIM46697.1"/>
    </source>
</evidence>
<dbReference type="CDD" id="cd06225">
    <property type="entry name" value="HAMP"/>
    <property type="match status" value="1"/>
</dbReference>
<reference evidence="17" key="1">
    <citation type="journal article" date="2023" name="Int. J. Syst. Evol. Microbiol.">
        <title>Collibacillus ludicampi gen. nov., sp. nov., a new soil bacterium of the family Alicyclobacillaceae.</title>
        <authorList>
            <person name="Jojima T."/>
            <person name="Ioku Y."/>
            <person name="Fukuta Y."/>
            <person name="Shirasaka N."/>
            <person name="Matsumura Y."/>
            <person name="Mori M."/>
        </authorList>
    </citation>
    <scope>NUCLEOTIDE SEQUENCE</scope>
    <source>
        <strain evidence="17">TP075</strain>
    </source>
</reference>
<proteinExistence type="predicted"/>
<evidence type="ECO:0000256" key="8">
    <source>
        <dbReference type="ARBA" id="ARBA00022741"/>
    </source>
</evidence>
<dbReference type="SUPFAM" id="SSF55874">
    <property type="entry name" value="ATPase domain of HSP90 chaperone/DNA topoisomerase II/histidine kinase"/>
    <property type="match status" value="1"/>
</dbReference>
<organism evidence="17 18">
    <name type="scientific">Collibacillus ludicampi</name>
    <dbReference type="NCBI Taxonomy" id="2771369"/>
    <lineage>
        <taxon>Bacteria</taxon>
        <taxon>Bacillati</taxon>
        <taxon>Bacillota</taxon>
        <taxon>Bacilli</taxon>
        <taxon>Bacillales</taxon>
        <taxon>Alicyclobacillaceae</taxon>
        <taxon>Collibacillus</taxon>
    </lineage>
</organism>
<evidence type="ECO:0000256" key="9">
    <source>
        <dbReference type="ARBA" id="ARBA00022777"/>
    </source>
</evidence>
<name>A0AAV4LFW1_9BACL</name>
<keyword evidence="7 14" id="KW-0812">Transmembrane</keyword>
<dbReference type="PROSITE" id="PS50885">
    <property type="entry name" value="HAMP"/>
    <property type="match status" value="1"/>
</dbReference>
<evidence type="ECO:0000256" key="5">
    <source>
        <dbReference type="ARBA" id="ARBA00022553"/>
    </source>
</evidence>
<evidence type="ECO:0000256" key="7">
    <source>
        <dbReference type="ARBA" id="ARBA00022692"/>
    </source>
</evidence>
<dbReference type="Gene3D" id="6.10.340.10">
    <property type="match status" value="1"/>
</dbReference>
<keyword evidence="12" id="KW-0902">Two-component regulatory system</keyword>
<dbReference type="Proteomes" id="UP001057291">
    <property type="component" value="Unassembled WGS sequence"/>
</dbReference>
<evidence type="ECO:0000256" key="10">
    <source>
        <dbReference type="ARBA" id="ARBA00022840"/>
    </source>
</evidence>
<dbReference type="Pfam" id="PF06580">
    <property type="entry name" value="His_kinase"/>
    <property type="match status" value="1"/>
</dbReference>
<dbReference type="GO" id="GO:0000155">
    <property type="term" value="F:phosphorelay sensor kinase activity"/>
    <property type="evidence" value="ECO:0007669"/>
    <property type="project" value="InterPro"/>
</dbReference>
<keyword evidence="13 14" id="KW-0472">Membrane</keyword>
<evidence type="ECO:0000313" key="18">
    <source>
        <dbReference type="Proteomes" id="UP001057291"/>
    </source>
</evidence>
<dbReference type="InterPro" id="IPR010559">
    <property type="entry name" value="Sig_transdc_His_kin_internal"/>
</dbReference>
<feature type="domain" description="Histidine kinase" evidence="15">
    <location>
        <begin position="290"/>
        <end position="486"/>
    </location>
</feature>
<dbReference type="SMART" id="SM00304">
    <property type="entry name" value="HAMP"/>
    <property type="match status" value="1"/>
</dbReference>
<keyword evidence="18" id="KW-1185">Reference proteome</keyword>
<dbReference type="Gene3D" id="3.30.565.10">
    <property type="entry name" value="Histidine kinase-like ATPase, C-terminal domain"/>
    <property type="match status" value="1"/>
</dbReference>
<keyword evidence="6" id="KW-0808">Transferase</keyword>
<dbReference type="GO" id="GO:0005524">
    <property type="term" value="F:ATP binding"/>
    <property type="evidence" value="ECO:0007669"/>
    <property type="project" value="UniProtKB-KW"/>
</dbReference>
<dbReference type="PROSITE" id="PS50109">
    <property type="entry name" value="HIS_KIN"/>
    <property type="match status" value="1"/>
</dbReference>
<evidence type="ECO:0000256" key="11">
    <source>
        <dbReference type="ARBA" id="ARBA00022989"/>
    </source>
</evidence>
<evidence type="ECO:0000256" key="3">
    <source>
        <dbReference type="ARBA" id="ARBA00012438"/>
    </source>
</evidence>
<dbReference type="InterPro" id="IPR004358">
    <property type="entry name" value="Sig_transdc_His_kin-like_C"/>
</dbReference>
<comment type="caution">
    <text evidence="17">The sequence shown here is derived from an EMBL/GenBank/DDBJ whole genome shotgun (WGS) entry which is preliminary data.</text>
</comment>
<keyword evidence="10" id="KW-0067">ATP-binding</keyword>
<accession>A0AAV4LFW1</accession>
<evidence type="ECO:0000256" key="14">
    <source>
        <dbReference type="SAM" id="Phobius"/>
    </source>
</evidence>
<dbReference type="InterPro" id="IPR036890">
    <property type="entry name" value="HATPase_C_sf"/>
</dbReference>
<feature type="transmembrane region" description="Helical" evidence="14">
    <location>
        <begin position="176"/>
        <end position="195"/>
    </location>
</feature>
<evidence type="ECO:0000259" key="16">
    <source>
        <dbReference type="PROSITE" id="PS50885"/>
    </source>
</evidence>
<evidence type="ECO:0000256" key="4">
    <source>
        <dbReference type="ARBA" id="ARBA00022475"/>
    </source>
</evidence>
<evidence type="ECO:0000256" key="13">
    <source>
        <dbReference type="ARBA" id="ARBA00023136"/>
    </source>
</evidence>
<gene>
    <name evidence="17" type="ORF">DNHGIG_22460</name>
</gene>
<evidence type="ECO:0000256" key="1">
    <source>
        <dbReference type="ARBA" id="ARBA00000085"/>
    </source>
</evidence>
<evidence type="ECO:0000256" key="6">
    <source>
        <dbReference type="ARBA" id="ARBA00022679"/>
    </source>
</evidence>
<comment type="subcellular location">
    <subcellularLocation>
        <location evidence="2">Cell membrane</location>
        <topology evidence="2">Multi-pass membrane protein</topology>
    </subcellularLocation>
</comment>
<keyword evidence="11 14" id="KW-1133">Transmembrane helix</keyword>
<comment type="catalytic activity">
    <reaction evidence="1">
        <text>ATP + protein L-histidine = ADP + protein N-phospho-L-histidine.</text>
        <dbReference type="EC" id="2.7.13.3"/>
    </reaction>
</comment>
<evidence type="ECO:0000256" key="12">
    <source>
        <dbReference type="ARBA" id="ARBA00023012"/>
    </source>
</evidence>
<dbReference type="InterPro" id="IPR003660">
    <property type="entry name" value="HAMP_dom"/>
</dbReference>
<dbReference type="InterPro" id="IPR005467">
    <property type="entry name" value="His_kinase_dom"/>
</dbReference>
<feature type="domain" description="HAMP" evidence="16">
    <location>
        <begin position="197"/>
        <end position="252"/>
    </location>
</feature>
<dbReference type="PANTHER" id="PTHR34220">
    <property type="entry name" value="SENSOR HISTIDINE KINASE YPDA"/>
    <property type="match status" value="1"/>
</dbReference>
<dbReference type="GO" id="GO:0005886">
    <property type="term" value="C:plasma membrane"/>
    <property type="evidence" value="ECO:0007669"/>
    <property type="project" value="UniProtKB-SubCell"/>
</dbReference>
<sequence>MNIRTKLLVFILLLVILLNSVSLFLYQNARSIQNGYSEIMERFVLLNQISKYVDNNLRILNLYVIERSQSDLVQFKTSQDQLINALKDLDRIVERSDNQLALANLRHMIETFIQEENRTLQAIMNKQNEYTIHFEEAEKVSGYIREQSQKLLMIELDAYHPIFQTIVQSNLQLNRIGIGIFFVSTILSILFAVWFSKGITDPIHRLVKAANRISRGELEFIDMDFKITAKDEVGRLADAFQRMQRNIHDLVIEIQHKANIEKELKEQALKHAEVDRMIKELELKTLQSQINPHFLFNTLNSLAKLAYIEGAEQTSELTTSVANLLRYNLRKLDRPVTLREEVQHVKEYLAIQKARFRDRVTYEIDIDERFLDVLIPSLTLQPIVENAFIHGIESLEQGARIRLVVTGGDDKVEMRVEDNGIGMEEDVVNRLLTDVEIQKRHGHSTGLGLQNVWKRLQLFYQQEPFIRIVSKRGMGTSVQITIPYSRTGEVMEHA</sequence>
<dbReference type="Pfam" id="PF02518">
    <property type="entry name" value="HATPase_c"/>
    <property type="match status" value="1"/>
</dbReference>
<protein>
    <recommendedName>
        <fullName evidence="3">histidine kinase</fullName>
        <ecNumber evidence="3">2.7.13.3</ecNumber>
    </recommendedName>
</protein>
<dbReference type="Pfam" id="PF00672">
    <property type="entry name" value="HAMP"/>
    <property type="match status" value="1"/>
</dbReference>
<dbReference type="AlphaFoldDB" id="A0AAV4LFW1"/>
<keyword evidence="5" id="KW-0597">Phosphoprotein</keyword>
<keyword evidence="9" id="KW-0418">Kinase</keyword>
<dbReference type="SUPFAM" id="SSF158472">
    <property type="entry name" value="HAMP domain-like"/>
    <property type="match status" value="1"/>
</dbReference>
<dbReference type="PANTHER" id="PTHR34220:SF11">
    <property type="entry name" value="SENSOR PROTEIN KINASE HPTS"/>
    <property type="match status" value="1"/>
</dbReference>
<dbReference type="InterPro" id="IPR050640">
    <property type="entry name" value="Bact_2-comp_sensor_kinase"/>
</dbReference>
<dbReference type="EC" id="2.7.13.3" evidence="3"/>
<keyword evidence="8" id="KW-0547">Nucleotide-binding</keyword>
<keyword evidence="4" id="KW-1003">Cell membrane</keyword>
<dbReference type="EMBL" id="BOQE01000001">
    <property type="protein sequence ID" value="GIM46697.1"/>
    <property type="molecule type" value="Genomic_DNA"/>
</dbReference>
<dbReference type="PRINTS" id="PR00344">
    <property type="entry name" value="BCTRLSENSOR"/>
</dbReference>
<dbReference type="SMART" id="SM00387">
    <property type="entry name" value="HATPase_c"/>
    <property type="match status" value="1"/>
</dbReference>
<evidence type="ECO:0000256" key="2">
    <source>
        <dbReference type="ARBA" id="ARBA00004651"/>
    </source>
</evidence>